<protein>
    <submittedName>
        <fullName evidence="4">Uncharacterized protein LOC108622175</fullName>
    </submittedName>
</protein>
<dbReference type="InterPro" id="IPR036397">
    <property type="entry name" value="RNaseH_sf"/>
</dbReference>
<keyword evidence="3" id="KW-1185">Reference proteome</keyword>
<dbReference type="PANTHER" id="PTHR47331">
    <property type="entry name" value="PHD-TYPE DOMAIN-CONTAINING PROTEIN"/>
    <property type="match status" value="1"/>
</dbReference>
<dbReference type="PANTHER" id="PTHR47331:SF1">
    <property type="entry name" value="GAG-LIKE PROTEIN"/>
    <property type="match status" value="1"/>
</dbReference>
<dbReference type="RefSeq" id="XP_017875370.2">
    <property type="nucleotide sequence ID" value="XM_018019881.2"/>
</dbReference>
<dbReference type="Gene3D" id="1.10.340.70">
    <property type="match status" value="1"/>
</dbReference>
<accession>A0AAJ7N3Q3</accession>
<dbReference type="PROSITE" id="PS50994">
    <property type="entry name" value="INTEGRASE"/>
    <property type="match status" value="1"/>
</dbReference>
<name>A0AAJ7N3Q3_9HYME</name>
<dbReference type="GO" id="GO:0015074">
    <property type="term" value="P:DNA integration"/>
    <property type="evidence" value="ECO:0007669"/>
    <property type="project" value="InterPro"/>
</dbReference>
<dbReference type="Pfam" id="PF00665">
    <property type="entry name" value="rve"/>
    <property type="match status" value="1"/>
</dbReference>
<evidence type="ECO:0000313" key="4">
    <source>
        <dbReference type="RefSeq" id="XP_017875370.2"/>
    </source>
</evidence>
<dbReference type="Pfam" id="PF05380">
    <property type="entry name" value="Peptidase_A17"/>
    <property type="match status" value="1"/>
</dbReference>
<feature type="coiled-coil region" evidence="1">
    <location>
        <begin position="177"/>
        <end position="204"/>
    </location>
</feature>
<evidence type="ECO:0000259" key="2">
    <source>
        <dbReference type="PROSITE" id="PS50994"/>
    </source>
</evidence>
<dbReference type="Pfam" id="PF18701">
    <property type="entry name" value="DUF5641"/>
    <property type="match status" value="1"/>
</dbReference>
<dbReference type="GO" id="GO:0071897">
    <property type="term" value="P:DNA biosynthetic process"/>
    <property type="evidence" value="ECO:0007669"/>
    <property type="project" value="UniProtKB-ARBA"/>
</dbReference>
<gene>
    <name evidence="4" type="primary">LOC108622175</name>
</gene>
<dbReference type="Pfam" id="PF17921">
    <property type="entry name" value="Integrase_H2C2"/>
    <property type="match status" value="1"/>
</dbReference>
<evidence type="ECO:0000313" key="3">
    <source>
        <dbReference type="Proteomes" id="UP000694925"/>
    </source>
</evidence>
<dbReference type="KEGG" id="ccal:108622175"/>
<sequence>MTTVAKHTVTATVKSKNSTYQRTLTFLTIPKIAECVPDQPIDRSRLNIPHNIRLADPEFHRPAPIDLLFGSGTALSLLSVGQINLSRPNEPDLYLQKTRLGWVIGGSPPRNPQDQGVSCHTVSTLQFDLTRFWEIEEGPQIHIFSESDKLCESHFRQHLSRRSDGRYIVALPFNDKLIQLGESKSRAQKRLESLERKLQRDATLKRDYHAVINEYLTLGHMAKVLEDPDVSQGYYLPHHGVIKTTSETTKLRVVFDGSATTSTGISLNDTLHIGPKLQDDLLYILLRFRIHQYVITGDIEKMYRQFLVRKEDRKFQRILWRDDTGEIHTYELQTVTFGLSAAPYLAIRCLIQLAQDEGYRFPQAADVLRRDFYVDDALTGASTIDDARMLREELTQLLRLAGLNIRQWAANHQAILQGLPEQDINKKLHLGESSTLKTLGVFWDSSNDSISYEVKTQPITSRVTKRFITSEIAKIYDPLGLLGPVISTAKMLLQRIWSMKLDWDESLPMDVYTEWNQYYKQLPLLNNIIFPRNTIPHTSIVTELHGFSDASEKAYGACLYLRTIDKQGHINAKLLFAKSKVAPLKTQSIPRLELCGALLLTSLVTTAKKALHITIDRTILWTDSTIVLHWLQTSPHMLKTFVANRVSEIQNKTNIADWRHVSTSDNPADLISRGQLPEEFLQPSLWQEGPKWLQEDESSWPNISTPPCDSILLEQRVATCLVTSTFDTNILDNYSSWRRMQRVIAYCLRWKKDNTFKGSLTAIELKRAHDSIIKLLQKIHFTKELRHLSNNEYNIGGKLQRLSPFIDKDGILRVGGRLKHSSMPFPQRHPIILPKSRVTSLIIEAEHQAQLHTGVQNTLYAIRRRYWPIDGRNQVWKALKSCMRCLRAQPPPVEYIMGDLPKARVTESRPFTHVGVDYCGPFHIKEKKHRNRAKIKVYVAVFVCLAIKAVHLELVSDLTSESFIAALRRFIARRGFCKSIHSDNGTNFVGANNNLKELRELIRSDDHNLKVKTFLAEHSIDWNFIPPRTPHFGGLWEAAVKAFKHHLIRVAGTDIFTFEEFNTLIIQIESILNSRPLTPLSSDPNDLLALTPGHFLIGDSLTNLRERDFLHTPSNRLSTWQHIQKIKQHFWNRWHREYLNELTKRSKWIKGDHAIKEGTVVLLREDNLPPMQWPLGRVIKVHPGSDGIIRTVTLKTVANTLDRNVKKLVPLPYQPEDVNHQIESASADKLDQT</sequence>
<dbReference type="InterPro" id="IPR040676">
    <property type="entry name" value="DUF5641"/>
</dbReference>
<dbReference type="SUPFAM" id="SSF53098">
    <property type="entry name" value="Ribonuclease H-like"/>
    <property type="match status" value="1"/>
</dbReference>
<evidence type="ECO:0000256" key="1">
    <source>
        <dbReference type="SAM" id="Coils"/>
    </source>
</evidence>
<dbReference type="InterPro" id="IPR041588">
    <property type="entry name" value="Integrase_H2C2"/>
</dbReference>
<dbReference type="GeneID" id="108622175"/>
<dbReference type="InterPro" id="IPR012337">
    <property type="entry name" value="RNaseH-like_sf"/>
</dbReference>
<dbReference type="InterPro" id="IPR008042">
    <property type="entry name" value="Retrotrans_Pao"/>
</dbReference>
<dbReference type="AlphaFoldDB" id="A0AAJ7N3Q3"/>
<dbReference type="CDD" id="cd01644">
    <property type="entry name" value="RT_pepA17"/>
    <property type="match status" value="1"/>
</dbReference>
<dbReference type="Gene3D" id="3.30.420.10">
    <property type="entry name" value="Ribonuclease H-like superfamily/Ribonuclease H"/>
    <property type="match status" value="1"/>
</dbReference>
<dbReference type="GO" id="GO:0003676">
    <property type="term" value="F:nucleic acid binding"/>
    <property type="evidence" value="ECO:0007669"/>
    <property type="project" value="InterPro"/>
</dbReference>
<dbReference type="InterPro" id="IPR043502">
    <property type="entry name" value="DNA/RNA_pol_sf"/>
</dbReference>
<keyword evidence="1" id="KW-0175">Coiled coil</keyword>
<dbReference type="InterPro" id="IPR001584">
    <property type="entry name" value="Integrase_cat-core"/>
</dbReference>
<dbReference type="SUPFAM" id="SSF56672">
    <property type="entry name" value="DNA/RNA polymerases"/>
    <property type="match status" value="1"/>
</dbReference>
<dbReference type="Proteomes" id="UP000694925">
    <property type="component" value="Unplaced"/>
</dbReference>
<reference evidence="4" key="1">
    <citation type="submission" date="2025-08" db="UniProtKB">
        <authorList>
            <consortium name="RefSeq"/>
        </authorList>
    </citation>
    <scope>IDENTIFICATION</scope>
    <source>
        <tissue evidence="4">Whole body</tissue>
    </source>
</reference>
<feature type="domain" description="Integrase catalytic" evidence="2">
    <location>
        <begin position="906"/>
        <end position="1100"/>
    </location>
</feature>
<organism evidence="3 4">
    <name type="scientific">Ceratina calcarata</name>
    <dbReference type="NCBI Taxonomy" id="156304"/>
    <lineage>
        <taxon>Eukaryota</taxon>
        <taxon>Metazoa</taxon>
        <taxon>Ecdysozoa</taxon>
        <taxon>Arthropoda</taxon>
        <taxon>Hexapoda</taxon>
        <taxon>Insecta</taxon>
        <taxon>Pterygota</taxon>
        <taxon>Neoptera</taxon>
        <taxon>Endopterygota</taxon>
        <taxon>Hymenoptera</taxon>
        <taxon>Apocrita</taxon>
        <taxon>Aculeata</taxon>
        <taxon>Apoidea</taxon>
        <taxon>Anthophila</taxon>
        <taxon>Apidae</taxon>
        <taxon>Ceratina</taxon>
        <taxon>Zadontomerus</taxon>
    </lineage>
</organism>
<proteinExistence type="predicted"/>
<dbReference type="GO" id="GO:0042575">
    <property type="term" value="C:DNA polymerase complex"/>
    <property type="evidence" value="ECO:0007669"/>
    <property type="project" value="UniProtKB-ARBA"/>
</dbReference>